<reference evidence="1 2" key="1">
    <citation type="submission" date="2019-07" db="EMBL/GenBank/DDBJ databases">
        <title>Whole genome shotgun sequence of Chitinophaga cymbidii NBRC 109752.</title>
        <authorList>
            <person name="Hosoyama A."/>
            <person name="Uohara A."/>
            <person name="Ohji S."/>
            <person name="Ichikawa N."/>
        </authorList>
    </citation>
    <scope>NUCLEOTIDE SEQUENCE [LARGE SCALE GENOMIC DNA]</scope>
    <source>
        <strain evidence="1 2">NBRC 109752</strain>
    </source>
</reference>
<organism evidence="1 2">
    <name type="scientific">Chitinophaga cymbidii</name>
    <dbReference type="NCBI Taxonomy" id="1096750"/>
    <lineage>
        <taxon>Bacteria</taxon>
        <taxon>Pseudomonadati</taxon>
        <taxon>Bacteroidota</taxon>
        <taxon>Chitinophagia</taxon>
        <taxon>Chitinophagales</taxon>
        <taxon>Chitinophagaceae</taxon>
        <taxon>Chitinophaga</taxon>
    </lineage>
</organism>
<protein>
    <recommendedName>
        <fullName evidence="3">Methane oxygenase PmoA</fullName>
    </recommendedName>
</protein>
<name>A0A512RT46_9BACT</name>
<keyword evidence="2" id="KW-1185">Reference proteome</keyword>
<evidence type="ECO:0008006" key="3">
    <source>
        <dbReference type="Google" id="ProtNLM"/>
    </source>
</evidence>
<comment type="caution">
    <text evidence="1">The sequence shown here is derived from an EMBL/GenBank/DDBJ whole genome shotgun (WGS) entry which is preliminary data.</text>
</comment>
<evidence type="ECO:0000313" key="2">
    <source>
        <dbReference type="Proteomes" id="UP000321436"/>
    </source>
</evidence>
<sequence>MPAAVTLKDEQGALTIRNHDHPVLQYNYATVYPPAGVDTVFRRSGFIHPAWSPAGKVLTGIHPKDHYHHFGIWNPWTDTEFEGKTVDFWNIAKKTGTVRFVHFISRTQGAVWGGFKTLQAHVVLGATEKDALDEVWDIRAYNGKGMQVWDFVSVLSCGTTSPITLKHYRYGGGFGFRGHPDWNNKNSAVLTSAGKTRRNADSTYMRWFKVAGTSGEGKAGMLVLVAPDNFNFPQPIRVWPEKDLGGQVFINISPTKDRPWTLSYGNEYTQKYRVVTFDGDISAEEAEALWNDYAHPPEVTVSAE</sequence>
<evidence type="ECO:0000313" key="1">
    <source>
        <dbReference type="EMBL" id="GEP98852.1"/>
    </source>
</evidence>
<dbReference type="EMBL" id="BKAU01000009">
    <property type="protein sequence ID" value="GEP98852.1"/>
    <property type="molecule type" value="Genomic_DNA"/>
</dbReference>
<dbReference type="Proteomes" id="UP000321436">
    <property type="component" value="Unassembled WGS sequence"/>
</dbReference>
<proteinExistence type="predicted"/>
<dbReference type="Pfam" id="PF14100">
    <property type="entry name" value="DUF6807"/>
    <property type="match status" value="1"/>
</dbReference>
<dbReference type="AlphaFoldDB" id="A0A512RT46"/>
<gene>
    <name evidence="1" type="ORF">CCY01nite_51120</name>
</gene>
<dbReference type="InterPro" id="IPR029475">
    <property type="entry name" value="DUF6807"/>
</dbReference>
<accession>A0A512RT46</accession>